<dbReference type="AlphaFoldDB" id="A0A4P9WAJ2"/>
<dbReference type="CDD" id="cd00882">
    <property type="entry name" value="Ras_like_GTPase"/>
    <property type="match status" value="1"/>
</dbReference>
<dbReference type="EMBL" id="KZ995989">
    <property type="protein sequence ID" value="RKO89611.1"/>
    <property type="molecule type" value="Genomic_DNA"/>
</dbReference>
<gene>
    <name evidence="1" type="ORF">BDK51DRAFT_29965</name>
</gene>
<dbReference type="InterPro" id="IPR027417">
    <property type="entry name" value="P-loop_NTPase"/>
</dbReference>
<dbReference type="Gene3D" id="3.40.50.300">
    <property type="entry name" value="P-loop containing nucleotide triphosphate hydrolases"/>
    <property type="match status" value="1"/>
</dbReference>
<dbReference type="Proteomes" id="UP000269721">
    <property type="component" value="Unassembled WGS sequence"/>
</dbReference>
<protein>
    <submittedName>
        <fullName evidence="1">Uncharacterized protein</fullName>
    </submittedName>
</protein>
<evidence type="ECO:0000313" key="2">
    <source>
        <dbReference type="Proteomes" id="UP000269721"/>
    </source>
</evidence>
<proteinExistence type="predicted"/>
<dbReference type="SUPFAM" id="SSF52540">
    <property type="entry name" value="P-loop containing nucleoside triphosphate hydrolases"/>
    <property type="match status" value="1"/>
</dbReference>
<organism evidence="1 2">
    <name type="scientific">Blyttiomyces helicus</name>
    <dbReference type="NCBI Taxonomy" id="388810"/>
    <lineage>
        <taxon>Eukaryota</taxon>
        <taxon>Fungi</taxon>
        <taxon>Fungi incertae sedis</taxon>
        <taxon>Chytridiomycota</taxon>
        <taxon>Chytridiomycota incertae sedis</taxon>
        <taxon>Chytridiomycetes</taxon>
        <taxon>Chytridiomycetes incertae sedis</taxon>
        <taxon>Blyttiomyces</taxon>
    </lineage>
</organism>
<reference evidence="2" key="1">
    <citation type="journal article" date="2018" name="Nat. Microbiol.">
        <title>Leveraging single-cell genomics to expand the fungal tree of life.</title>
        <authorList>
            <person name="Ahrendt S.R."/>
            <person name="Quandt C.A."/>
            <person name="Ciobanu D."/>
            <person name="Clum A."/>
            <person name="Salamov A."/>
            <person name="Andreopoulos B."/>
            <person name="Cheng J.F."/>
            <person name="Woyke T."/>
            <person name="Pelin A."/>
            <person name="Henrissat B."/>
            <person name="Reynolds N.K."/>
            <person name="Benny G.L."/>
            <person name="Smith M.E."/>
            <person name="James T.Y."/>
            <person name="Grigoriev I.V."/>
        </authorList>
    </citation>
    <scope>NUCLEOTIDE SEQUENCE [LARGE SCALE GENOMIC DNA]</scope>
</reference>
<evidence type="ECO:0000313" key="1">
    <source>
        <dbReference type="EMBL" id="RKO89611.1"/>
    </source>
</evidence>
<sequence>MDVHHLTSNVDLIVNAQSFDPHVVPDFINRISEILLSPRWRGVTFGDFANGSLANERNIHTILIAGTSLADTDFQQQVRNLCIELANVGAVTNMLVFVHGNVGSNAAQEIARMEFATAVGHAIRVEFFNLRDFYQANLPALTDRVRGLVANHNMIRSLQAMIFFTDDMQRKLETLFPGDPNSVEAHELHHVGVTLPTEAGGLPDEGSLRRELRGILAIEQDPEGGYTDAWLNNEQKRLQEIPKRIAQIEAKARQKNAVRNALVRNIQNRDYILPEDGDAITTASSGPVLIEYIAVHQAGDSFIAEIMSQDSSDLPSPETLPPSANVKRFVVIRKTQTGKLTLINALLQVCSGGTVGTPHPQGPPIGAGVAATQAPPGVYDPPAPFELTEYVFEPHADMFYQPVTNGIVQPLTEIEKLRQLSAMDVGAIQPRTMAVFRGHVKIQIIDTPGIDDNANAADPNLLSKDVQNMLSITNTFAQYDRIHAIVLIVQYPMSGANLLRNLSYYCKMFENYKDHFIVLFTMFDRYQNIINVQEGGARLQANMRLLCEACNFDVRNLPVFTYDLREDVSAWQQLLNKQAVHAIIRVVATNGQVPVAGSSYIKLPDMGETNRDLAEVVRSVASTEGRIAVERRYLVIHDTDELVRTGHIDHTHDYTWIVGQSHEEEISGVPRISKVVSTPKWHTIQSEVSGGQGHHHVWRTYTSDAFRYCSYTLETWSENREVNRDGVNGAKARLQTLIDQLNSFNAIRATLLETLNQETARLAIQVHNISRAIDFVNRQELSLSEAGRYVSIQKLLETIGIDNRTWMDTGSCSGFWKGFTSMFGLDSGGQKNA</sequence>
<keyword evidence="2" id="KW-1185">Reference proteome</keyword>
<accession>A0A4P9WAJ2</accession>
<name>A0A4P9WAJ2_9FUNG</name>